<dbReference type="Proteomes" id="UP000826212">
    <property type="component" value="Chromosome"/>
</dbReference>
<evidence type="ECO:0000313" key="2">
    <source>
        <dbReference type="Proteomes" id="UP000826212"/>
    </source>
</evidence>
<reference evidence="1" key="1">
    <citation type="submission" date="2021-08" db="EMBL/GenBank/DDBJ databases">
        <title>Novel anaerobic bacterium isolated from sea squirt in East Sea, Republic of Korea.</title>
        <authorList>
            <person name="Nguyen T.H."/>
            <person name="Li Z."/>
            <person name="Lee Y.-J."/>
            <person name="Ko J."/>
            <person name="Kim S.-G."/>
        </authorList>
    </citation>
    <scope>NUCLEOTIDE SEQUENCE</scope>
    <source>
        <strain evidence="1">KCTC 25031</strain>
    </source>
</reference>
<accession>A0AC61NKN1</accession>
<keyword evidence="2" id="KW-1185">Reference proteome</keyword>
<sequence length="717" mass="82354">MKKILAIIFIVLGGMTSYGQSDIFIGQNFRKAYEQGTRSKDGVPGEKYWQNIVDYDIDVKIEPTTRLLTGAETIVFTNNSPDELNTIVVRLYQNAFKPGAARLQSLSVEGMNEGVNIAACTVDGKEIDLDDDESFRIDGTNLYIKLMKPLVSKEKLDITFEWEQKIANSEVRTGFFDETSCFVGYWYPQIAVYDDIFGWDRLQYTFESEAYNNLANYTVDITAPDNFIVWGTGTLENAEDVLPTDIYEKYKKSKTSDKVVHIVRKKDFSKLKMKSSKWVFKASNVTDFAFAFSDHHLWDASSVEISGRRVLLNNAYIKDKNRIYGDGVEVLQKAMKYFSEEMPGVPYPYPTYSSFLGLSDLGGMEFPMITNIGSINTGVLMHELFHSYFPMYVRTNERRYAWMDEGFAIFTNSHLLKDEFPRVFKMNGGGNSVASRFKNGMKGVCFDIKTCPGFVPCYGVYDHDIFNSVDFQNYLLPGYVNDLLCEYLGREKFREIYKRYVEIWAYKSPTPYDYFYCIEKLAGEDLGWLWKPWFFEIGSADLAIDSFEKGILTVRKVGSRPLGVSVTAHYVEGSDLAPFYVAHNISVWKNNQDVLKLNIPNADKVSSIELNRDMPDYYVKNNYYPSVKDRYRDIDISSIVGNYRIKLFGIDANITEKENKLFIEVKAKKVKNYLIPMDKDHFVTEDNFIKMALNRKDGVIRSVTLTVNGHNIKAVRQ</sequence>
<gene>
    <name evidence="1" type="ORF">K4L44_17255</name>
</gene>
<organism evidence="1 2">
    <name type="scientific">Halosquirtibacter laminarini</name>
    <dbReference type="NCBI Taxonomy" id="3374600"/>
    <lineage>
        <taxon>Bacteria</taxon>
        <taxon>Pseudomonadati</taxon>
        <taxon>Bacteroidota</taxon>
        <taxon>Bacteroidia</taxon>
        <taxon>Marinilabiliales</taxon>
        <taxon>Prolixibacteraceae</taxon>
        <taxon>Halosquirtibacter</taxon>
    </lineage>
</organism>
<name>A0AC61NKN1_9BACT</name>
<proteinExistence type="predicted"/>
<dbReference type="EMBL" id="CP081303">
    <property type="protein sequence ID" value="QZE14236.1"/>
    <property type="molecule type" value="Genomic_DNA"/>
</dbReference>
<protein>
    <submittedName>
        <fullName evidence="1">M1 family metallopeptidase</fullName>
    </submittedName>
</protein>
<evidence type="ECO:0000313" key="1">
    <source>
        <dbReference type="EMBL" id="QZE14236.1"/>
    </source>
</evidence>